<dbReference type="Gene3D" id="1.10.10.60">
    <property type="entry name" value="Homeodomain-like"/>
    <property type="match status" value="1"/>
</dbReference>
<feature type="DNA-binding region" description="H-T-H motif" evidence="4">
    <location>
        <begin position="29"/>
        <end position="48"/>
    </location>
</feature>
<dbReference type="Pfam" id="PF16925">
    <property type="entry name" value="TetR_C_13"/>
    <property type="match status" value="1"/>
</dbReference>
<dbReference type="SUPFAM" id="SSF48498">
    <property type="entry name" value="Tetracyclin repressor-like, C-terminal domain"/>
    <property type="match status" value="1"/>
</dbReference>
<evidence type="ECO:0000313" key="7">
    <source>
        <dbReference type="Proteomes" id="UP000256869"/>
    </source>
</evidence>
<gene>
    <name evidence="6" type="ORF">DFP95_105272</name>
</gene>
<evidence type="ECO:0000256" key="4">
    <source>
        <dbReference type="PROSITE-ProRule" id="PRU00335"/>
    </source>
</evidence>
<feature type="domain" description="HTH tetR-type" evidence="5">
    <location>
        <begin position="6"/>
        <end position="66"/>
    </location>
</feature>
<dbReference type="InterPro" id="IPR036271">
    <property type="entry name" value="Tet_transcr_reg_TetR-rel_C_sf"/>
</dbReference>
<dbReference type="Proteomes" id="UP000256869">
    <property type="component" value="Unassembled WGS sequence"/>
</dbReference>
<evidence type="ECO:0000256" key="2">
    <source>
        <dbReference type="ARBA" id="ARBA00023125"/>
    </source>
</evidence>
<keyword evidence="7" id="KW-1185">Reference proteome</keyword>
<evidence type="ECO:0000256" key="3">
    <source>
        <dbReference type="ARBA" id="ARBA00023163"/>
    </source>
</evidence>
<dbReference type="InterPro" id="IPR001647">
    <property type="entry name" value="HTH_TetR"/>
</dbReference>
<sequence>MARSKEFDENAVLHKAMQLFWEQGYEKTSMNDLVEHMGIHRRSLYDTFSDKHTLFLKALDRYGEIMSTNLERGIKHSETATQAIRFIFKYTIDETDDAPNGCMFVNAAVELAARDTDADVKATKGFAKEEQLLVDIIHWGRQNGEFSSDFEAEVLAESLHNAILGLRVMVRTSISKEKLYRIADLSMKVLEK</sequence>
<dbReference type="InterPro" id="IPR011075">
    <property type="entry name" value="TetR_C"/>
</dbReference>
<dbReference type="SUPFAM" id="SSF46689">
    <property type="entry name" value="Homeodomain-like"/>
    <property type="match status" value="1"/>
</dbReference>
<dbReference type="PROSITE" id="PS50977">
    <property type="entry name" value="HTH_TETR_2"/>
    <property type="match status" value="1"/>
</dbReference>
<organism evidence="6 7">
    <name type="scientific">Cohnella lupini</name>
    <dbReference type="NCBI Taxonomy" id="1294267"/>
    <lineage>
        <taxon>Bacteria</taxon>
        <taxon>Bacillati</taxon>
        <taxon>Bacillota</taxon>
        <taxon>Bacilli</taxon>
        <taxon>Bacillales</taxon>
        <taxon>Paenibacillaceae</taxon>
        <taxon>Cohnella</taxon>
    </lineage>
</organism>
<dbReference type="PANTHER" id="PTHR47506">
    <property type="entry name" value="TRANSCRIPTIONAL REGULATORY PROTEIN"/>
    <property type="match status" value="1"/>
</dbReference>
<dbReference type="OrthoDB" id="9795242at2"/>
<dbReference type="Gene3D" id="1.10.357.10">
    <property type="entry name" value="Tetracycline Repressor, domain 2"/>
    <property type="match status" value="1"/>
</dbReference>
<protein>
    <submittedName>
        <fullName evidence="6">TetR family transcriptional regulator</fullName>
    </submittedName>
</protein>
<name>A0A3D9IJ86_9BACL</name>
<evidence type="ECO:0000256" key="1">
    <source>
        <dbReference type="ARBA" id="ARBA00023015"/>
    </source>
</evidence>
<comment type="caution">
    <text evidence="6">The sequence shown here is derived from an EMBL/GenBank/DDBJ whole genome shotgun (WGS) entry which is preliminary data.</text>
</comment>
<dbReference type="Pfam" id="PF00440">
    <property type="entry name" value="TetR_N"/>
    <property type="match status" value="1"/>
</dbReference>
<dbReference type="GO" id="GO:0003677">
    <property type="term" value="F:DNA binding"/>
    <property type="evidence" value="ECO:0007669"/>
    <property type="project" value="UniProtKB-UniRule"/>
</dbReference>
<dbReference type="AlphaFoldDB" id="A0A3D9IJ86"/>
<accession>A0A3D9IJ86</accession>
<dbReference type="InterPro" id="IPR009057">
    <property type="entry name" value="Homeodomain-like_sf"/>
</dbReference>
<keyword evidence="2 4" id="KW-0238">DNA-binding</keyword>
<evidence type="ECO:0000313" key="6">
    <source>
        <dbReference type="EMBL" id="RED61843.1"/>
    </source>
</evidence>
<keyword evidence="3" id="KW-0804">Transcription</keyword>
<dbReference type="PANTHER" id="PTHR47506:SF10">
    <property type="entry name" value="TRANSCRIPTIONAL REGULATORY PROTEIN"/>
    <property type="match status" value="1"/>
</dbReference>
<dbReference type="PRINTS" id="PR00455">
    <property type="entry name" value="HTHTETR"/>
</dbReference>
<keyword evidence="1" id="KW-0805">Transcription regulation</keyword>
<proteinExistence type="predicted"/>
<dbReference type="RefSeq" id="WP_115992864.1">
    <property type="nucleotide sequence ID" value="NZ_QRDY01000005.1"/>
</dbReference>
<evidence type="ECO:0000259" key="5">
    <source>
        <dbReference type="PROSITE" id="PS50977"/>
    </source>
</evidence>
<dbReference type="EMBL" id="QRDY01000005">
    <property type="protein sequence ID" value="RED61843.1"/>
    <property type="molecule type" value="Genomic_DNA"/>
</dbReference>
<reference evidence="6 7" key="1">
    <citation type="submission" date="2018-07" db="EMBL/GenBank/DDBJ databases">
        <title>Genomic Encyclopedia of Type Strains, Phase III (KMG-III): the genomes of soil and plant-associated and newly described type strains.</title>
        <authorList>
            <person name="Whitman W."/>
        </authorList>
    </citation>
    <scope>NUCLEOTIDE SEQUENCE [LARGE SCALE GENOMIC DNA]</scope>
    <source>
        <strain evidence="6 7">CECT 8236</strain>
    </source>
</reference>